<dbReference type="Proteomes" id="UP000813463">
    <property type="component" value="Chromosome 3"/>
</dbReference>
<keyword evidence="1" id="KW-0732">Signal</keyword>
<reference evidence="2" key="1">
    <citation type="journal article" date="2021" name="Nat. Commun.">
        <title>Genomic analyses provide insights into spinach domestication and the genetic basis of agronomic traits.</title>
        <authorList>
            <person name="Cai X."/>
            <person name="Sun X."/>
            <person name="Xu C."/>
            <person name="Sun H."/>
            <person name="Wang X."/>
            <person name="Ge C."/>
            <person name="Zhang Z."/>
            <person name="Wang Q."/>
            <person name="Fei Z."/>
            <person name="Jiao C."/>
            <person name="Wang Q."/>
        </authorList>
    </citation>
    <scope>NUCLEOTIDE SEQUENCE [LARGE SCALE GENOMIC DNA]</scope>
    <source>
        <strain evidence="2">cv. Varoflay</strain>
    </source>
</reference>
<evidence type="ECO:0000256" key="1">
    <source>
        <dbReference type="SAM" id="SignalP"/>
    </source>
</evidence>
<evidence type="ECO:0000313" key="2">
    <source>
        <dbReference type="Proteomes" id="UP000813463"/>
    </source>
</evidence>
<sequence length="124" mass="13476">MKRVSINMVQVALVVVAMLFLLSTATATTVETSRDAEEMPAVMIVEEVVIIQQPKMNDNGNRKPNMMIMKPKTKTNDGHGHGHINQGLQCVAEGWYCNSIFGPYCCAGTCLDVPLAGGVCFGTW</sequence>
<dbReference type="AlphaFoldDB" id="A0A9R0IDQ8"/>
<evidence type="ECO:0000313" key="3">
    <source>
        <dbReference type="RefSeq" id="XP_021846259.1"/>
    </source>
</evidence>
<dbReference type="KEGG" id="soe:110786062"/>
<organism evidence="2 3">
    <name type="scientific">Spinacia oleracea</name>
    <name type="common">Spinach</name>
    <dbReference type="NCBI Taxonomy" id="3562"/>
    <lineage>
        <taxon>Eukaryota</taxon>
        <taxon>Viridiplantae</taxon>
        <taxon>Streptophyta</taxon>
        <taxon>Embryophyta</taxon>
        <taxon>Tracheophyta</taxon>
        <taxon>Spermatophyta</taxon>
        <taxon>Magnoliopsida</taxon>
        <taxon>eudicotyledons</taxon>
        <taxon>Gunneridae</taxon>
        <taxon>Pentapetalae</taxon>
        <taxon>Caryophyllales</taxon>
        <taxon>Chenopodiaceae</taxon>
        <taxon>Chenopodioideae</taxon>
        <taxon>Anserineae</taxon>
        <taxon>Spinacia</taxon>
    </lineage>
</organism>
<protein>
    <submittedName>
        <fullName evidence="3">Uncharacterized protein</fullName>
    </submittedName>
</protein>
<proteinExistence type="predicted"/>
<reference evidence="3" key="2">
    <citation type="submission" date="2025-08" db="UniProtKB">
        <authorList>
            <consortium name="RefSeq"/>
        </authorList>
    </citation>
    <scope>IDENTIFICATION</scope>
    <source>
        <tissue evidence="3">Leaf</tissue>
    </source>
</reference>
<gene>
    <name evidence="3" type="primary">LOC110786062</name>
</gene>
<dbReference type="GeneID" id="110786062"/>
<feature type="chain" id="PRO_5040133070" evidence="1">
    <location>
        <begin position="28"/>
        <end position="124"/>
    </location>
</feature>
<accession>A0A9R0IDQ8</accession>
<keyword evidence="2" id="KW-1185">Reference proteome</keyword>
<feature type="signal peptide" evidence="1">
    <location>
        <begin position="1"/>
        <end position="27"/>
    </location>
</feature>
<name>A0A9R0IDQ8_SPIOL</name>
<dbReference type="RefSeq" id="XP_021846259.1">
    <property type="nucleotide sequence ID" value="XM_021990567.2"/>
</dbReference>